<name>A0AC61YBR5_9FLAO</name>
<reference evidence="1" key="1">
    <citation type="submission" date="2019-09" db="EMBL/GenBank/DDBJ databases">
        <authorList>
            <person name="Rodrigo-Torres L."/>
            <person name="Arahal R. D."/>
            <person name="Lucena T."/>
        </authorList>
    </citation>
    <scope>NUCLEOTIDE SEQUENCE</scope>
    <source>
        <strain evidence="1">ISS653</strain>
    </source>
</reference>
<keyword evidence="2" id="KW-1185">Reference proteome</keyword>
<accession>A0AC61YBR5</accession>
<organism evidence="1 2">
    <name type="scientific">Mesonia oceanica</name>
    <dbReference type="NCBI Taxonomy" id="2687242"/>
    <lineage>
        <taxon>Bacteria</taxon>
        <taxon>Pseudomonadati</taxon>
        <taxon>Bacteroidota</taxon>
        <taxon>Flavobacteriia</taxon>
        <taxon>Flavobacteriales</taxon>
        <taxon>Flavobacteriaceae</taxon>
        <taxon>Mesonia</taxon>
    </lineage>
</organism>
<sequence>MREEEEKQKEKKPLRNWAVLSGIAIQMGATIFVFAWIGQWLDEKYPSNKEWFTILFVLIGVAVAIYAVLRQLKGLNN</sequence>
<evidence type="ECO:0000313" key="1">
    <source>
        <dbReference type="EMBL" id="VVV01936.1"/>
    </source>
</evidence>
<comment type="caution">
    <text evidence="1">The sequence shown here is derived from an EMBL/GenBank/DDBJ whole genome shotgun (WGS) entry which is preliminary data.</text>
</comment>
<gene>
    <name evidence="1" type="ORF">FVB9532_03231</name>
</gene>
<dbReference type="Proteomes" id="UP000356253">
    <property type="component" value="Unassembled WGS sequence"/>
</dbReference>
<protein>
    <submittedName>
        <fullName evidence="1">Uncharacterized protein</fullName>
    </submittedName>
</protein>
<dbReference type="EMBL" id="CABVMM010000013">
    <property type="protein sequence ID" value="VVV01936.1"/>
    <property type="molecule type" value="Genomic_DNA"/>
</dbReference>
<proteinExistence type="predicted"/>
<evidence type="ECO:0000313" key="2">
    <source>
        <dbReference type="Proteomes" id="UP000356253"/>
    </source>
</evidence>